<reference evidence="1" key="1">
    <citation type="submission" date="2019-05" db="EMBL/GenBank/DDBJ databases">
        <title>Revised genome assembly of Burkholderiaceae (previously Ralstonia) sp. PBA.</title>
        <authorList>
            <person name="Gan H.M."/>
        </authorList>
    </citation>
    <scope>NUCLEOTIDE SEQUENCE</scope>
    <source>
        <strain evidence="1">PBA</strain>
    </source>
</reference>
<proteinExistence type="predicted"/>
<organism evidence="1 2">
    <name type="scientific">Imbroritus primus</name>
    <dbReference type="NCBI Taxonomy" id="3058603"/>
    <lineage>
        <taxon>Bacteria</taxon>
        <taxon>Pseudomonadati</taxon>
        <taxon>Pseudomonadota</taxon>
        <taxon>Betaproteobacteria</taxon>
        <taxon>Burkholderiales</taxon>
        <taxon>Burkholderiaceae</taxon>
        <taxon>Imbroritus</taxon>
    </lineage>
</organism>
<dbReference type="EC" id="1.8.2.1" evidence="1"/>
<sequence length="429" mass="46899">MKNNKPQETTGPGAPASGRRAFLARGAAVSAAAVASAKLIPAAQASEANLPPNVPAWMKTQGGGFLNPPYGLPSPFEKNVVRKLPATVAAFPTATRTPLQNLFGTITPNGLFFERHHAGVPVINPDEHRLMVHGLVERPLLLTMNDLMRYPSFTRIYFLECSGNSAAEWNKPTGKTAQDVHGLLSCSEWTGVPLSTILDEVGVKPEGKWLLAEGADAAAMTRSIPLEIAMKDALLVYAQNGERLRPEQGYPLRLLLPGIEGNMSIKWLRRLKIGNQPFYTREETSKYTDLMPDGKAREFTFEMDVKSVITTPSGGQTLREKGLYEISGIAWSGRGKIRSVDVSVDGGRNWREAVLQGAIQSKAVTRFCLPWRWNGEPAILQSRAIDETGAVQPTRQQLIAARGTKSFYHYNGIQSWKVATSGEITNVHA</sequence>
<evidence type="ECO:0000313" key="1">
    <source>
        <dbReference type="EMBL" id="TMS58357.1"/>
    </source>
</evidence>
<dbReference type="Proteomes" id="UP000004277">
    <property type="component" value="Unassembled WGS sequence"/>
</dbReference>
<protein>
    <submittedName>
        <fullName evidence="1">Sulfite dehydrogenase</fullName>
        <ecNumber evidence="1">1.8.2.1</ecNumber>
    </submittedName>
</protein>
<keyword evidence="2" id="KW-1185">Reference proteome</keyword>
<accession>A0ACD3SQF9</accession>
<evidence type="ECO:0000313" key="2">
    <source>
        <dbReference type="Proteomes" id="UP000004277"/>
    </source>
</evidence>
<comment type="caution">
    <text evidence="1">The sequence shown here is derived from an EMBL/GenBank/DDBJ whole genome shotgun (WGS) entry which is preliminary data.</text>
</comment>
<gene>
    <name evidence="1" type="primary">soxC</name>
    <name evidence="1" type="ORF">MW7_006330</name>
</gene>
<dbReference type="EMBL" id="AKCV02000015">
    <property type="protein sequence ID" value="TMS58357.1"/>
    <property type="molecule type" value="Genomic_DNA"/>
</dbReference>
<keyword evidence="1" id="KW-0560">Oxidoreductase</keyword>
<name>A0ACD3SQF9_9BURK</name>